<dbReference type="InterPro" id="IPR011990">
    <property type="entry name" value="TPR-like_helical_dom_sf"/>
</dbReference>
<sequence length="583" mass="68185">MRQKLLLFFFYISTFCFVYSQKKDSLLYTKVLEYSNQFKSSPNLRKAATFFSKKQWDSTLIYTENQVIKSSKNKKSVELYHYFKGISLTNKGIFNEAEKHLLLVSKDFKFYNIKEFYLAYIYMSISDYTKAIEYLIPLSKLPEEKVLYFDKNSIYNNLALCHFLLDEYNKADFYFKKLDNNIKDTLKLIDNSNNIANLYYSKSKDIKAYNYFKKAYKLSKKLNNIQFNQKKDLFDIKRKTAKNMAVFEENRKNFQDALKYRKEMEIWVDSIYNKARIYELGQKEKEFAVQQKQNEVDILQVQNELKETQRKIFLYSAIGLLILLGIAVYFYREKVKSNKIIASQKETLDELNTTKDKLFSIVSHDLRSSVNALKSSNKVLIDNLESKNLTALENLLQKNSSIVNGAYGLLDNLLNWALLQTEQQYFYIDKHRLFIIAEHVSYNYQPLLLEKELSFENTVSKKEVIYADQESLKIVLRNLLDNAIKFSKPNGSIKIYSRNSSEDYCDLVIEDTGLGMSEETRLKLLEDSVLLNKKEHEDVIGTGLGLQLCKSMIKKNHGKFDIESELGKGTKMIVSLPKTPLNG</sequence>
<keyword evidence="8" id="KW-1133">Transmembrane helix</keyword>
<keyword evidence="8" id="KW-0812">Transmembrane</keyword>
<dbReference type="Gene3D" id="1.10.287.130">
    <property type="match status" value="1"/>
</dbReference>
<keyword evidence="7" id="KW-0902">Two-component regulatory system</keyword>
<comment type="catalytic activity">
    <reaction evidence="1">
        <text>ATP + protein L-histidine = ADP + protein N-phospho-L-histidine.</text>
        <dbReference type="EC" id="2.7.13.3"/>
    </reaction>
</comment>
<dbReference type="InterPro" id="IPR036097">
    <property type="entry name" value="HisK_dim/P_sf"/>
</dbReference>
<dbReference type="SUPFAM" id="SSF48452">
    <property type="entry name" value="TPR-like"/>
    <property type="match status" value="1"/>
</dbReference>
<dbReference type="SUPFAM" id="SSF55874">
    <property type="entry name" value="ATPase domain of HSP90 chaperone/DNA topoisomerase II/histidine kinase"/>
    <property type="match status" value="1"/>
</dbReference>
<keyword evidence="4" id="KW-0547">Nucleotide-binding</keyword>
<feature type="domain" description="Histidine kinase" evidence="9">
    <location>
        <begin position="361"/>
        <end position="580"/>
    </location>
</feature>
<keyword evidence="8" id="KW-0472">Membrane</keyword>
<protein>
    <recommendedName>
        <fullName evidence="2">histidine kinase</fullName>
        <ecNumber evidence="2">2.7.13.3</ecNumber>
    </recommendedName>
</protein>
<evidence type="ECO:0000256" key="3">
    <source>
        <dbReference type="ARBA" id="ARBA00022679"/>
    </source>
</evidence>
<dbReference type="InterPro" id="IPR036890">
    <property type="entry name" value="HATPase_C_sf"/>
</dbReference>
<evidence type="ECO:0000313" key="10">
    <source>
        <dbReference type="EMBL" id="CAL2102168.1"/>
    </source>
</evidence>
<dbReference type="EMBL" id="CAXJIO010000010">
    <property type="protein sequence ID" value="CAL2102168.1"/>
    <property type="molecule type" value="Genomic_DNA"/>
</dbReference>
<feature type="transmembrane region" description="Helical" evidence="8">
    <location>
        <begin position="312"/>
        <end position="331"/>
    </location>
</feature>
<dbReference type="SUPFAM" id="SSF47384">
    <property type="entry name" value="Homodimeric domain of signal transducing histidine kinase"/>
    <property type="match status" value="1"/>
</dbReference>
<dbReference type="SMART" id="SM00387">
    <property type="entry name" value="HATPase_c"/>
    <property type="match status" value="1"/>
</dbReference>
<evidence type="ECO:0000256" key="2">
    <source>
        <dbReference type="ARBA" id="ARBA00012438"/>
    </source>
</evidence>
<dbReference type="Gene3D" id="3.30.565.10">
    <property type="entry name" value="Histidine kinase-like ATPase, C-terminal domain"/>
    <property type="match status" value="1"/>
</dbReference>
<organism evidence="10 11">
    <name type="scientific">Tenacibaculum polynesiense</name>
    <dbReference type="NCBI Taxonomy" id="3137857"/>
    <lineage>
        <taxon>Bacteria</taxon>
        <taxon>Pseudomonadati</taxon>
        <taxon>Bacteroidota</taxon>
        <taxon>Flavobacteriia</taxon>
        <taxon>Flavobacteriales</taxon>
        <taxon>Flavobacteriaceae</taxon>
        <taxon>Tenacibaculum</taxon>
    </lineage>
</organism>
<dbReference type="PANTHER" id="PTHR42878">
    <property type="entry name" value="TWO-COMPONENT HISTIDINE KINASE"/>
    <property type="match status" value="1"/>
</dbReference>
<name>A0ABM9P9A6_9FLAO</name>
<evidence type="ECO:0000256" key="1">
    <source>
        <dbReference type="ARBA" id="ARBA00000085"/>
    </source>
</evidence>
<dbReference type="PROSITE" id="PS50109">
    <property type="entry name" value="HIS_KIN"/>
    <property type="match status" value="1"/>
</dbReference>
<evidence type="ECO:0000313" key="11">
    <source>
        <dbReference type="Proteomes" id="UP001497527"/>
    </source>
</evidence>
<dbReference type="InterPro" id="IPR004358">
    <property type="entry name" value="Sig_transdc_His_kin-like_C"/>
</dbReference>
<evidence type="ECO:0000256" key="5">
    <source>
        <dbReference type="ARBA" id="ARBA00022777"/>
    </source>
</evidence>
<evidence type="ECO:0000256" key="8">
    <source>
        <dbReference type="SAM" id="Phobius"/>
    </source>
</evidence>
<dbReference type="PRINTS" id="PR00344">
    <property type="entry name" value="BCTRLSENSOR"/>
</dbReference>
<dbReference type="Gene3D" id="1.25.40.10">
    <property type="entry name" value="Tetratricopeptide repeat domain"/>
    <property type="match status" value="1"/>
</dbReference>
<dbReference type="InterPro" id="IPR050351">
    <property type="entry name" value="BphY/WalK/GraS-like"/>
</dbReference>
<proteinExistence type="predicted"/>
<dbReference type="PANTHER" id="PTHR42878:SF7">
    <property type="entry name" value="SENSOR HISTIDINE KINASE GLRK"/>
    <property type="match status" value="1"/>
</dbReference>
<comment type="caution">
    <text evidence="10">The sequence shown here is derived from an EMBL/GenBank/DDBJ whole genome shotgun (WGS) entry which is preliminary data.</text>
</comment>
<dbReference type="InterPro" id="IPR005467">
    <property type="entry name" value="His_kinase_dom"/>
</dbReference>
<evidence type="ECO:0000256" key="7">
    <source>
        <dbReference type="ARBA" id="ARBA00023012"/>
    </source>
</evidence>
<gene>
    <name evidence="10" type="ORF">T190423A01A_10731</name>
</gene>
<evidence type="ECO:0000259" key="9">
    <source>
        <dbReference type="PROSITE" id="PS50109"/>
    </source>
</evidence>
<dbReference type="Proteomes" id="UP001497527">
    <property type="component" value="Unassembled WGS sequence"/>
</dbReference>
<keyword evidence="5" id="KW-0418">Kinase</keyword>
<accession>A0ABM9P9A6</accession>
<keyword evidence="11" id="KW-1185">Reference proteome</keyword>
<evidence type="ECO:0000256" key="6">
    <source>
        <dbReference type="ARBA" id="ARBA00022840"/>
    </source>
</evidence>
<evidence type="ECO:0000256" key="4">
    <source>
        <dbReference type="ARBA" id="ARBA00022741"/>
    </source>
</evidence>
<dbReference type="EC" id="2.7.13.3" evidence="2"/>
<dbReference type="InterPro" id="IPR003594">
    <property type="entry name" value="HATPase_dom"/>
</dbReference>
<dbReference type="Pfam" id="PF02518">
    <property type="entry name" value="HATPase_c"/>
    <property type="match status" value="1"/>
</dbReference>
<keyword evidence="6" id="KW-0067">ATP-binding</keyword>
<reference evidence="10 11" key="1">
    <citation type="submission" date="2024-05" db="EMBL/GenBank/DDBJ databases">
        <authorList>
            <person name="Duchaud E."/>
        </authorList>
    </citation>
    <scope>NUCLEOTIDE SEQUENCE [LARGE SCALE GENOMIC DNA]</scope>
    <source>
        <strain evidence="10">Ena-SAMPLE-TAB-13-05-2024-13:56:06:370-140308</strain>
    </source>
</reference>
<keyword evidence="3" id="KW-0808">Transferase</keyword>